<gene>
    <name evidence="1" type="ORF">ACFQ4B_02225</name>
</gene>
<organism evidence="1 2">
    <name type="scientific">Paenibacillus vulneris</name>
    <dbReference type="NCBI Taxonomy" id="1133364"/>
    <lineage>
        <taxon>Bacteria</taxon>
        <taxon>Bacillati</taxon>
        <taxon>Bacillota</taxon>
        <taxon>Bacilli</taxon>
        <taxon>Bacillales</taxon>
        <taxon>Paenibacillaceae</taxon>
        <taxon>Paenibacillus</taxon>
    </lineage>
</organism>
<sequence>MAQSEQSPSVNEVFLQESIEAFQSMKQLADKAMKQVDDSQFHCLLDKESNSLEVMILHMHGNMLSRWTDFLTSDGEKPTRDRDGEFEPKGLDRPALMALWEQGWSVLFDALSGLKPDDLLRQVAIRGEAHTVIKAIQRQVSHYGYHVGQIVFLAKHLSSEHWQTLSTARGQSKAFKP</sequence>
<dbReference type="RefSeq" id="WP_079908510.1">
    <property type="nucleotide sequence ID" value="NZ_BAABJG010000027.1"/>
</dbReference>
<reference evidence="2" key="1">
    <citation type="journal article" date="2019" name="Int. J. Syst. Evol. Microbiol.">
        <title>The Global Catalogue of Microorganisms (GCM) 10K type strain sequencing project: providing services to taxonomists for standard genome sequencing and annotation.</title>
        <authorList>
            <consortium name="The Broad Institute Genomics Platform"/>
            <consortium name="The Broad Institute Genome Sequencing Center for Infectious Disease"/>
            <person name="Wu L."/>
            <person name="Ma J."/>
        </authorList>
    </citation>
    <scope>NUCLEOTIDE SEQUENCE [LARGE SCALE GENOMIC DNA]</scope>
    <source>
        <strain evidence="2">CCUG 53270</strain>
    </source>
</reference>
<dbReference type="SUPFAM" id="SSF109854">
    <property type="entry name" value="DinB/YfiT-like putative metalloenzymes"/>
    <property type="match status" value="1"/>
</dbReference>
<dbReference type="Proteomes" id="UP001597180">
    <property type="component" value="Unassembled WGS sequence"/>
</dbReference>
<keyword evidence="2" id="KW-1185">Reference proteome</keyword>
<dbReference type="EMBL" id="JBHTLU010000007">
    <property type="protein sequence ID" value="MFD1218924.1"/>
    <property type="molecule type" value="Genomic_DNA"/>
</dbReference>
<dbReference type="InterPro" id="IPR034660">
    <property type="entry name" value="DinB/YfiT-like"/>
</dbReference>
<proteinExistence type="predicted"/>
<dbReference type="InterPro" id="IPR011466">
    <property type="entry name" value="DUF1572"/>
</dbReference>
<evidence type="ECO:0000313" key="2">
    <source>
        <dbReference type="Proteomes" id="UP001597180"/>
    </source>
</evidence>
<name>A0ABW3UEC4_9BACL</name>
<accession>A0ABW3UEC4</accession>
<protein>
    <submittedName>
        <fullName evidence="1">DUF1572 family protein</fullName>
    </submittedName>
</protein>
<dbReference type="Pfam" id="PF07609">
    <property type="entry name" value="DUF1572"/>
    <property type="match status" value="1"/>
</dbReference>
<evidence type="ECO:0000313" key="1">
    <source>
        <dbReference type="EMBL" id="MFD1218924.1"/>
    </source>
</evidence>
<comment type="caution">
    <text evidence="1">The sequence shown here is derived from an EMBL/GenBank/DDBJ whole genome shotgun (WGS) entry which is preliminary data.</text>
</comment>
<dbReference type="Gene3D" id="1.20.120.450">
    <property type="entry name" value="dinb family like domain"/>
    <property type="match status" value="1"/>
</dbReference>